<comment type="caution">
    <text evidence="5">The sequence shown here is derived from an EMBL/GenBank/DDBJ whole genome shotgun (WGS) entry which is preliminary data.</text>
</comment>
<protein>
    <submittedName>
        <fullName evidence="5">U4/U6-U5 snRNP complex subunit</fullName>
    </submittedName>
</protein>
<evidence type="ECO:0000259" key="4">
    <source>
        <dbReference type="Pfam" id="PF25048"/>
    </source>
</evidence>
<dbReference type="GO" id="GO:0030621">
    <property type="term" value="F:U4 snRNA binding"/>
    <property type="evidence" value="ECO:0007669"/>
    <property type="project" value="TreeGrafter"/>
</dbReference>
<dbReference type="PANTHER" id="PTHR19846:SF0">
    <property type="entry name" value="PRE-MRNA PROCESSING FACTOR 4"/>
    <property type="match status" value="1"/>
</dbReference>
<dbReference type="PANTHER" id="PTHR19846">
    <property type="entry name" value="WD40 REPEAT PROTEIN"/>
    <property type="match status" value="1"/>
</dbReference>
<dbReference type="Proteomes" id="UP001362899">
    <property type="component" value="Unassembled WGS sequence"/>
</dbReference>
<dbReference type="Gene3D" id="2.130.10.10">
    <property type="entry name" value="YVTN repeat-like/Quinoprotein amine dehydrogenase"/>
    <property type="match status" value="2"/>
</dbReference>
<dbReference type="InterPro" id="IPR036322">
    <property type="entry name" value="WD40_repeat_dom_sf"/>
</dbReference>
<evidence type="ECO:0000313" key="6">
    <source>
        <dbReference type="Proteomes" id="UP001362899"/>
    </source>
</evidence>
<dbReference type="GO" id="GO:0046540">
    <property type="term" value="C:U4/U6 x U5 tri-snRNP complex"/>
    <property type="evidence" value="ECO:0007669"/>
    <property type="project" value="TreeGrafter"/>
</dbReference>
<accession>A0AAV5RG11</accession>
<proteinExistence type="predicted"/>
<dbReference type="InterPro" id="IPR036285">
    <property type="entry name" value="PRP4-like_sf"/>
</dbReference>
<feature type="repeat" description="WD" evidence="1">
    <location>
        <begin position="403"/>
        <end position="442"/>
    </location>
</feature>
<evidence type="ECO:0000313" key="5">
    <source>
        <dbReference type="EMBL" id="GMM49708.1"/>
    </source>
</evidence>
<dbReference type="SUPFAM" id="SSF50978">
    <property type="entry name" value="WD40 repeat-like"/>
    <property type="match status" value="1"/>
</dbReference>
<dbReference type="PROSITE" id="PS50082">
    <property type="entry name" value="WD_REPEATS_2"/>
    <property type="match status" value="1"/>
</dbReference>
<dbReference type="Gene3D" id="4.10.280.110">
    <property type="entry name" value="Pre-mRNA processing factor 4 domain"/>
    <property type="match status" value="1"/>
</dbReference>
<dbReference type="InterPro" id="IPR024977">
    <property type="entry name" value="Apc4-like_WD40_dom"/>
</dbReference>
<keyword evidence="1" id="KW-0853">WD repeat</keyword>
<dbReference type="Pfam" id="PF25048">
    <property type="entry name" value="Beta-prop_TEP1_C"/>
    <property type="match status" value="1"/>
</dbReference>
<feature type="compositionally biased region" description="Low complexity" evidence="2">
    <location>
        <begin position="87"/>
        <end position="100"/>
    </location>
</feature>
<reference evidence="5 6" key="1">
    <citation type="journal article" date="2023" name="Elife">
        <title>Identification of key yeast species and microbe-microbe interactions impacting larval growth of Drosophila in the wild.</title>
        <authorList>
            <person name="Mure A."/>
            <person name="Sugiura Y."/>
            <person name="Maeda R."/>
            <person name="Honda K."/>
            <person name="Sakurai N."/>
            <person name="Takahashi Y."/>
            <person name="Watada M."/>
            <person name="Katoh T."/>
            <person name="Gotoh A."/>
            <person name="Gotoh Y."/>
            <person name="Taniguchi I."/>
            <person name="Nakamura K."/>
            <person name="Hayashi T."/>
            <person name="Katayama T."/>
            <person name="Uemura T."/>
            <person name="Hattori Y."/>
        </authorList>
    </citation>
    <scope>NUCLEOTIDE SEQUENCE [LARGE SCALE GENOMIC DNA]</scope>
    <source>
        <strain evidence="5 6">SB-73</strain>
    </source>
</reference>
<dbReference type="InterPro" id="IPR001680">
    <property type="entry name" value="WD40_rpt"/>
</dbReference>
<evidence type="ECO:0000259" key="3">
    <source>
        <dbReference type="Pfam" id="PF12894"/>
    </source>
</evidence>
<feature type="region of interest" description="Disordered" evidence="2">
    <location>
        <begin position="79"/>
        <end position="102"/>
    </location>
</feature>
<keyword evidence="6" id="KW-1185">Reference proteome</keyword>
<sequence length="480" mass="53663">MENTINIRAPTAEVEEYYAKLDLQETASKLHVPTNDDDVRKVLRDLNETVELPNEDKYSRRQRLSVILARNAIRNRLETDGDQSIASENSDGSESNNNLNPISKIVPGAPELRQFRQHINDYADGKLKQIQGYEVEQYKQFKLNSTKYMDEKLLSARKVISTLETTELFGSQNIWKRPIAAINISKSENFITVGDYSGQLSLLDLELEPLVDEQNRPIAAQTHAYQACCIELDEADKLIFSGDNKGEILINNYSLEKVSNFVGHTSKITGLQQQIPNILISSSTSAPVNPGQPSTFGTGLGGEIRVWDIQTTKCHFSNHNSSSAINDIKLHESGSLLLTGEDNGAINLIDLRIGKPATSFVSHASGVTSLSWRPESFEFASGGKDNVCLINDIRQPERNLNRIFAHADAISSVSFTDKCLVTAGFDKTIKLWSKDTYRLIKNFPTLSKIICLDARVVEDDLQFVTGRWDKCVDLYMKDTI</sequence>
<dbReference type="SUPFAM" id="SSF158230">
    <property type="entry name" value="PRP4-like"/>
    <property type="match status" value="1"/>
</dbReference>
<dbReference type="GO" id="GO:0017070">
    <property type="term" value="F:U6 snRNA binding"/>
    <property type="evidence" value="ECO:0007669"/>
    <property type="project" value="TreeGrafter"/>
</dbReference>
<dbReference type="SMART" id="SM00320">
    <property type="entry name" value="WD40"/>
    <property type="match status" value="6"/>
</dbReference>
<dbReference type="InterPro" id="IPR056828">
    <property type="entry name" value="Beta-prop_TEP1_C"/>
</dbReference>
<dbReference type="InterPro" id="IPR015943">
    <property type="entry name" value="WD40/YVTN_repeat-like_dom_sf"/>
</dbReference>
<evidence type="ECO:0000256" key="2">
    <source>
        <dbReference type="SAM" id="MobiDB-lite"/>
    </source>
</evidence>
<gene>
    <name evidence="5" type="ORF">DASB73_006660</name>
</gene>
<evidence type="ECO:0000256" key="1">
    <source>
        <dbReference type="PROSITE-ProRule" id="PRU00221"/>
    </source>
</evidence>
<dbReference type="Pfam" id="PF12894">
    <property type="entry name" value="ANAPC4_WD40"/>
    <property type="match status" value="1"/>
</dbReference>
<feature type="domain" description="Anaphase-promoting complex subunit 4-like WD40" evidence="3">
    <location>
        <begin position="305"/>
        <end position="373"/>
    </location>
</feature>
<organism evidence="5 6">
    <name type="scientific">Starmerella bacillaris</name>
    <name type="common">Yeast</name>
    <name type="synonym">Candida zemplinina</name>
    <dbReference type="NCBI Taxonomy" id="1247836"/>
    <lineage>
        <taxon>Eukaryota</taxon>
        <taxon>Fungi</taxon>
        <taxon>Dikarya</taxon>
        <taxon>Ascomycota</taxon>
        <taxon>Saccharomycotina</taxon>
        <taxon>Dipodascomycetes</taxon>
        <taxon>Dipodascales</taxon>
        <taxon>Trichomonascaceae</taxon>
        <taxon>Starmerella</taxon>
    </lineage>
</organism>
<dbReference type="EMBL" id="BTGC01000003">
    <property type="protein sequence ID" value="GMM49708.1"/>
    <property type="molecule type" value="Genomic_DNA"/>
</dbReference>
<feature type="domain" description="TEP-1 C-terminal beta-propeller" evidence="4">
    <location>
        <begin position="406"/>
        <end position="466"/>
    </location>
</feature>
<dbReference type="AlphaFoldDB" id="A0AAV5RG11"/>
<dbReference type="PROSITE" id="PS50294">
    <property type="entry name" value="WD_REPEATS_REGION"/>
    <property type="match status" value="1"/>
</dbReference>
<dbReference type="GO" id="GO:0000398">
    <property type="term" value="P:mRNA splicing, via spliceosome"/>
    <property type="evidence" value="ECO:0007669"/>
    <property type="project" value="TreeGrafter"/>
</dbReference>
<name>A0AAV5RG11_STABA</name>